<protein>
    <recommendedName>
        <fullName evidence="3">ASCH domain-containing protein</fullName>
    </recommendedName>
</protein>
<evidence type="ECO:0000313" key="2">
    <source>
        <dbReference type="Proteomes" id="UP000256838"/>
    </source>
</evidence>
<sequence length="156" mass="17066">MKALSIRQPWAWLIVRPDLAGAARAAAIAAGELKDIENRTWPTRFHGRVLIHAGKGMTRDEYDEAHATALHIAPQIVFPARDRLERGGIVGAATIDDCMPPGAHSSPWHMGSQFGFHIVNARPLPFVECKGMLGFFNVPAEVATQLRQMHELGAIA</sequence>
<keyword evidence="2" id="KW-1185">Reference proteome</keyword>
<dbReference type="RefSeq" id="WP_115533142.1">
    <property type="nucleotide sequence ID" value="NZ_QRGA01000005.1"/>
</dbReference>
<gene>
    <name evidence="1" type="ORF">DWV00_08575</name>
</gene>
<dbReference type="AlphaFoldDB" id="A0A3D8K3J9"/>
<comment type="caution">
    <text evidence="1">The sequence shown here is derived from an EMBL/GenBank/DDBJ whole genome shotgun (WGS) entry which is preliminary data.</text>
</comment>
<dbReference type="EMBL" id="QRGA01000005">
    <property type="protein sequence ID" value="RDU99171.1"/>
    <property type="molecule type" value="Genomic_DNA"/>
</dbReference>
<dbReference type="Gene3D" id="2.30.130.30">
    <property type="entry name" value="Hypothetical protein"/>
    <property type="match status" value="1"/>
</dbReference>
<reference evidence="1 2" key="1">
    <citation type="submission" date="2018-08" db="EMBL/GenBank/DDBJ databases">
        <title>Paraburkholderia sp. DHOM06 isolated from forest soil.</title>
        <authorList>
            <person name="Gao Z.-H."/>
            <person name="Qiu L.-H."/>
        </authorList>
    </citation>
    <scope>NUCLEOTIDE SEQUENCE [LARGE SCALE GENOMIC DNA]</scope>
    <source>
        <strain evidence="1 2">DHOM06</strain>
    </source>
</reference>
<dbReference type="SUPFAM" id="SSF88697">
    <property type="entry name" value="PUA domain-like"/>
    <property type="match status" value="1"/>
</dbReference>
<proteinExistence type="predicted"/>
<evidence type="ECO:0000313" key="1">
    <source>
        <dbReference type="EMBL" id="RDU99171.1"/>
    </source>
</evidence>
<dbReference type="OrthoDB" id="359066at2"/>
<dbReference type="InterPro" id="IPR015947">
    <property type="entry name" value="PUA-like_sf"/>
</dbReference>
<organism evidence="1 2">
    <name type="scientific">Trinickia dinghuensis</name>
    <dbReference type="NCBI Taxonomy" id="2291023"/>
    <lineage>
        <taxon>Bacteria</taxon>
        <taxon>Pseudomonadati</taxon>
        <taxon>Pseudomonadota</taxon>
        <taxon>Betaproteobacteria</taxon>
        <taxon>Burkholderiales</taxon>
        <taxon>Burkholderiaceae</taxon>
        <taxon>Trinickia</taxon>
    </lineage>
</organism>
<name>A0A3D8K3J9_9BURK</name>
<evidence type="ECO:0008006" key="3">
    <source>
        <dbReference type="Google" id="ProtNLM"/>
    </source>
</evidence>
<dbReference type="CDD" id="cd06554">
    <property type="entry name" value="ASCH_ASC-1_like"/>
    <property type="match status" value="1"/>
</dbReference>
<dbReference type="Proteomes" id="UP000256838">
    <property type="component" value="Unassembled WGS sequence"/>
</dbReference>
<accession>A0A3D8K3J9</accession>